<feature type="domain" description="HTH araC/xylS-type" evidence="4">
    <location>
        <begin position="244"/>
        <end position="341"/>
    </location>
</feature>
<dbReference type="PRINTS" id="PR00032">
    <property type="entry name" value="HTHARAC"/>
</dbReference>
<evidence type="ECO:0000256" key="1">
    <source>
        <dbReference type="ARBA" id="ARBA00023015"/>
    </source>
</evidence>
<dbReference type="GO" id="GO:0000976">
    <property type="term" value="F:transcription cis-regulatory region binding"/>
    <property type="evidence" value="ECO:0007669"/>
    <property type="project" value="TreeGrafter"/>
</dbReference>
<sequence length="344" mass="38178">MTIQIAPGASTTTAAYPRLLMQIVRERGCDVDGLLEGVGLKMAQLEYEDARVSVTQYAAIAHAAMQCCEDEGLGYELAMRTPPTAHGPLGLAMMSSETCGDALALALKYMALMQGRATFDYSQDESFAYLRPNITALPIPLPLRRFFSEALMGGLVRSAAWLLGREKIDEGELWLNYAEPPYFAKYATQLPVVKHNAPFLQFCTPVATLLRKLPLADSATRARAIAQCEYEITLLGMDGGNFTARVRTLLRAESGHYPTADEVAAQLHLSRRTFKRRLSELGTSFRLLLEDARRFDAITLLYKDHLSLERIAAELGYGDPANFTRAFKRWTGKTPSAFREAIPR</sequence>
<proteinExistence type="predicted"/>
<name>A0A2A4F447_9BURK</name>
<dbReference type="GO" id="GO:0003700">
    <property type="term" value="F:DNA-binding transcription factor activity"/>
    <property type="evidence" value="ECO:0007669"/>
    <property type="project" value="InterPro"/>
</dbReference>
<dbReference type="SUPFAM" id="SSF46689">
    <property type="entry name" value="Homeodomain-like"/>
    <property type="match status" value="1"/>
</dbReference>
<dbReference type="InterPro" id="IPR018060">
    <property type="entry name" value="HTH_AraC"/>
</dbReference>
<dbReference type="AlphaFoldDB" id="A0A2A4F447"/>
<gene>
    <name evidence="5" type="ORF">BWP39_02935</name>
</gene>
<dbReference type="InterPro" id="IPR032687">
    <property type="entry name" value="AraC-type_N"/>
</dbReference>
<dbReference type="PANTHER" id="PTHR47894">
    <property type="entry name" value="HTH-TYPE TRANSCRIPTIONAL REGULATOR GADX"/>
    <property type="match status" value="1"/>
</dbReference>
<accession>A0A2A4F447</accession>
<dbReference type="GO" id="GO:0005829">
    <property type="term" value="C:cytosol"/>
    <property type="evidence" value="ECO:0007669"/>
    <property type="project" value="TreeGrafter"/>
</dbReference>
<dbReference type="InterPro" id="IPR020449">
    <property type="entry name" value="Tscrpt_reg_AraC-type_HTH"/>
</dbReference>
<dbReference type="EMBL" id="MTZV01000002">
    <property type="protein sequence ID" value="PCE27472.1"/>
    <property type="molecule type" value="Genomic_DNA"/>
</dbReference>
<dbReference type="InterPro" id="IPR009057">
    <property type="entry name" value="Homeodomain-like_sf"/>
</dbReference>
<dbReference type="RefSeq" id="WP_170043826.1">
    <property type="nucleotide sequence ID" value="NZ_MTZV01000002.1"/>
</dbReference>
<evidence type="ECO:0000256" key="3">
    <source>
        <dbReference type="ARBA" id="ARBA00023163"/>
    </source>
</evidence>
<dbReference type="Gene3D" id="1.10.10.60">
    <property type="entry name" value="Homeodomain-like"/>
    <property type="match status" value="1"/>
</dbReference>
<dbReference type="Proteomes" id="UP000218022">
    <property type="component" value="Unassembled WGS sequence"/>
</dbReference>
<evidence type="ECO:0000256" key="2">
    <source>
        <dbReference type="ARBA" id="ARBA00023125"/>
    </source>
</evidence>
<evidence type="ECO:0000313" key="5">
    <source>
        <dbReference type="EMBL" id="PCE27472.1"/>
    </source>
</evidence>
<protein>
    <recommendedName>
        <fullName evidence="4">HTH araC/xylS-type domain-containing protein</fullName>
    </recommendedName>
</protein>
<keyword evidence="3" id="KW-0804">Transcription</keyword>
<dbReference type="SMART" id="SM00342">
    <property type="entry name" value="HTH_ARAC"/>
    <property type="match status" value="1"/>
</dbReference>
<evidence type="ECO:0000259" key="4">
    <source>
        <dbReference type="PROSITE" id="PS01124"/>
    </source>
</evidence>
<organism evidence="5 6">
    <name type="scientific">Paraburkholderia acidicola</name>
    <dbReference type="NCBI Taxonomy" id="1912599"/>
    <lineage>
        <taxon>Bacteria</taxon>
        <taxon>Pseudomonadati</taxon>
        <taxon>Pseudomonadota</taxon>
        <taxon>Betaproteobacteria</taxon>
        <taxon>Burkholderiales</taxon>
        <taxon>Burkholderiaceae</taxon>
        <taxon>Paraburkholderia</taxon>
    </lineage>
</organism>
<dbReference type="PROSITE" id="PS01124">
    <property type="entry name" value="HTH_ARAC_FAMILY_2"/>
    <property type="match status" value="1"/>
</dbReference>
<dbReference type="PANTHER" id="PTHR47894:SF1">
    <property type="entry name" value="HTH-TYPE TRANSCRIPTIONAL REGULATOR VQSM"/>
    <property type="match status" value="1"/>
</dbReference>
<reference evidence="5 6" key="1">
    <citation type="submission" date="2017-01" db="EMBL/GenBank/DDBJ databases">
        <title>Whole-Genome Shotgun Sequencing of Two beta-Proteobacterial Species in Search of the Bulgecin Biosynthetic Cluster.</title>
        <authorList>
            <person name="Horsman M.E."/>
            <person name="Marous D.R."/>
            <person name="Li R."/>
            <person name="Oliver R.A."/>
            <person name="Byun B."/>
            <person name="Emrich S.J."/>
            <person name="Boggess B."/>
            <person name="Townsend C.A."/>
            <person name="Mobashery S."/>
        </authorList>
    </citation>
    <scope>NUCLEOTIDE SEQUENCE [LARGE SCALE GENOMIC DNA]</scope>
    <source>
        <strain evidence="5 6">ATCC 31363</strain>
    </source>
</reference>
<evidence type="ECO:0000313" key="6">
    <source>
        <dbReference type="Proteomes" id="UP000218022"/>
    </source>
</evidence>
<comment type="caution">
    <text evidence="5">The sequence shown here is derived from an EMBL/GenBank/DDBJ whole genome shotgun (WGS) entry which is preliminary data.</text>
</comment>
<dbReference type="Pfam" id="PF12833">
    <property type="entry name" value="HTH_18"/>
    <property type="match status" value="1"/>
</dbReference>
<dbReference type="Pfam" id="PF12625">
    <property type="entry name" value="Arabinose_bd"/>
    <property type="match status" value="1"/>
</dbReference>
<keyword evidence="2" id="KW-0238">DNA-binding</keyword>
<keyword evidence="1" id="KW-0805">Transcription regulation</keyword>